<evidence type="ECO:0000313" key="7">
    <source>
        <dbReference type="Proteomes" id="UP000240971"/>
    </source>
</evidence>
<dbReference type="Gene3D" id="1.20.1440.20">
    <property type="entry name" value="LemA-like domain"/>
    <property type="match status" value="1"/>
</dbReference>
<dbReference type="EMBL" id="PYAW01000007">
    <property type="protein sequence ID" value="PSL43873.1"/>
    <property type="molecule type" value="Genomic_DNA"/>
</dbReference>
<keyword evidence="3" id="KW-0812">Transmembrane</keyword>
<evidence type="ECO:0000256" key="3">
    <source>
        <dbReference type="ARBA" id="ARBA00022692"/>
    </source>
</evidence>
<reference evidence="6 7" key="1">
    <citation type="submission" date="2018-03" db="EMBL/GenBank/DDBJ databases">
        <title>Genomic Encyclopedia of Archaeal and Bacterial Type Strains, Phase II (KMG-II): from individual species to whole genera.</title>
        <authorList>
            <person name="Goeker M."/>
        </authorList>
    </citation>
    <scope>NUCLEOTIDE SEQUENCE [LARGE SCALE GENOMIC DNA]</scope>
    <source>
        <strain evidence="6 7">DSM 24859</strain>
    </source>
</reference>
<dbReference type="Proteomes" id="UP000240971">
    <property type="component" value="Unassembled WGS sequence"/>
</dbReference>
<keyword evidence="7" id="KW-1185">Reference proteome</keyword>
<dbReference type="GO" id="GO:0016020">
    <property type="term" value="C:membrane"/>
    <property type="evidence" value="ECO:0007669"/>
    <property type="project" value="UniProtKB-SubCell"/>
</dbReference>
<dbReference type="SUPFAM" id="SSF140478">
    <property type="entry name" value="LemA-like"/>
    <property type="match status" value="1"/>
</dbReference>
<evidence type="ECO:0000256" key="5">
    <source>
        <dbReference type="ARBA" id="ARBA00023136"/>
    </source>
</evidence>
<organism evidence="6 7">
    <name type="scientific">Chitinophaga niastensis</name>
    <dbReference type="NCBI Taxonomy" id="536980"/>
    <lineage>
        <taxon>Bacteria</taxon>
        <taxon>Pseudomonadati</taxon>
        <taxon>Bacteroidota</taxon>
        <taxon>Chitinophagia</taxon>
        <taxon>Chitinophagales</taxon>
        <taxon>Chitinophagaceae</taxon>
        <taxon>Chitinophaga</taxon>
    </lineage>
</organism>
<sequence length="184" mass="21116">MDIRIIAAGLVAIPTIYFCNKLIRKKNVVDSATESINAALQDRYDLIPELIDTVKSYMYCECDALIKLTRMHANALSYNIGEIEKIELNNSITGTLKQIMEAAENYPDLKFSDNFLQLQKRWTDIEDRLSASGWIYNNVVMDYNNAIISFPGNLFADLLGYKTKTIIEIRRKFLNIKLQSLSYN</sequence>
<name>A0A2P8HCA7_CHINA</name>
<dbReference type="AlphaFoldDB" id="A0A2P8HCA7"/>
<dbReference type="InterPro" id="IPR023353">
    <property type="entry name" value="LemA-like_dom_sf"/>
</dbReference>
<comment type="caution">
    <text evidence="6">The sequence shown here is derived from an EMBL/GenBank/DDBJ whole genome shotgun (WGS) entry which is preliminary data.</text>
</comment>
<accession>A0A2P8HCA7</accession>
<protein>
    <submittedName>
        <fullName evidence="6">LemA protein</fullName>
    </submittedName>
</protein>
<dbReference type="PANTHER" id="PTHR34478">
    <property type="entry name" value="PROTEIN LEMA"/>
    <property type="match status" value="1"/>
</dbReference>
<dbReference type="RefSeq" id="WP_106530840.1">
    <property type="nucleotide sequence ID" value="NZ_PYAW01000007.1"/>
</dbReference>
<evidence type="ECO:0000313" key="6">
    <source>
        <dbReference type="EMBL" id="PSL43873.1"/>
    </source>
</evidence>
<gene>
    <name evidence="6" type="ORF">CLV51_107184</name>
</gene>
<comment type="similarity">
    <text evidence="2">Belongs to the LemA family.</text>
</comment>
<evidence type="ECO:0000256" key="2">
    <source>
        <dbReference type="ARBA" id="ARBA00008854"/>
    </source>
</evidence>
<dbReference type="InterPro" id="IPR007156">
    <property type="entry name" value="MamQ_LemA"/>
</dbReference>
<dbReference type="PANTHER" id="PTHR34478:SF1">
    <property type="entry name" value="PROTEIN LEMA"/>
    <property type="match status" value="1"/>
</dbReference>
<keyword evidence="4" id="KW-1133">Transmembrane helix</keyword>
<dbReference type="OrthoDB" id="9804152at2"/>
<evidence type="ECO:0000256" key="1">
    <source>
        <dbReference type="ARBA" id="ARBA00004167"/>
    </source>
</evidence>
<proteinExistence type="inferred from homology"/>
<dbReference type="Pfam" id="PF04011">
    <property type="entry name" value="LemA"/>
    <property type="match status" value="1"/>
</dbReference>
<comment type="subcellular location">
    <subcellularLocation>
        <location evidence="1">Membrane</location>
        <topology evidence="1">Single-pass membrane protein</topology>
    </subcellularLocation>
</comment>
<evidence type="ECO:0000256" key="4">
    <source>
        <dbReference type="ARBA" id="ARBA00022989"/>
    </source>
</evidence>
<keyword evidence="5" id="KW-0472">Membrane</keyword>